<keyword evidence="2" id="KW-0560">Oxidoreductase</keyword>
<sequence>MTRTDDSAVPDYASLLRLDGKNFVVLGAGQGIGRQACHALAAVGARVFCVDLDAGLADDIAKEVDGVAWAGDAVDPESAARLYQDAETRLGRIDGIVDIIGMAKYARLLDTGQDAWDWHHGIVLQHAINAVRLGAPRMIAGGGGVLTVVASVSGMQSAPSHGAYGAYKAALMSLVRTAAVELGPKGVRVNAVAPGLVMTPRVAGYLSEAEKERGARNAPLRRSAFPPDIAEAILFLCGGLSSYITGQTIVVDGGVSAKFGYSLPGED</sequence>
<dbReference type="Pfam" id="PF13561">
    <property type="entry name" value="adh_short_C2"/>
    <property type="match status" value="1"/>
</dbReference>
<dbReference type="Proteomes" id="UP001500751">
    <property type="component" value="Unassembled WGS sequence"/>
</dbReference>
<reference evidence="4" key="1">
    <citation type="journal article" date="2019" name="Int. J. Syst. Evol. Microbiol.">
        <title>The Global Catalogue of Microorganisms (GCM) 10K type strain sequencing project: providing services to taxonomists for standard genome sequencing and annotation.</title>
        <authorList>
            <consortium name="The Broad Institute Genomics Platform"/>
            <consortium name="The Broad Institute Genome Sequencing Center for Infectious Disease"/>
            <person name="Wu L."/>
            <person name="Ma J."/>
        </authorList>
    </citation>
    <scope>NUCLEOTIDE SEQUENCE [LARGE SCALE GENOMIC DNA]</scope>
    <source>
        <strain evidence="4">JCM 16014</strain>
    </source>
</reference>
<protein>
    <submittedName>
        <fullName evidence="3">SDR family oxidoreductase</fullName>
    </submittedName>
</protein>
<comment type="caution">
    <text evidence="3">The sequence shown here is derived from an EMBL/GenBank/DDBJ whole genome shotgun (WGS) entry which is preliminary data.</text>
</comment>
<dbReference type="RefSeq" id="WP_344663782.1">
    <property type="nucleotide sequence ID" value="NZ_BAAAQN010000002.1"/>
</dbReference>
<dbReference type="PANTHER" id="PTHR43669:SF8">
    <property type="entry name" value="SHORT-CHAIN TYPE DEHYDROGENASE_REDUCTASE-RELATED"/>
    <property type="match status" value="1"/>
</dbReference>
<dbReference type="InterPro" id="IPR002347">
    <property type="entry name" value="SDR_fam"/>
</dbReference>
<dbReference type="CDD" id="cd05233">
    <property type="entry name" value="SDR_c"/>
    <property type="match status" value="1"/>
</dbReference>
<dbReference type="SUPFAM" id="SSF51735">
    <property type="entry name" value="NAD(P)-binding Rossmann-fold domains"/>
    <property type="match status" value="1"/>
</dbReference>
<comment type="similarity">
    <text evidence="1">Belongs to the short-chain dehydrogenases/reductases (SDR) family.</text>
</comment>
<organism evidence="3 4">
    <name type="scientific">Catenulispora yoronensis</name>
    <dbReference type="NCBI Taxonomy" id="450799"/>
    <lineage>
        <taxon>Bacteria</taxon>
        <taxon>Bacillati</taxon>
        <taxon>Actinomycetota</taxon>
        <taxon>Actinomycetes</taxon>
        <taxon>Catenulisporales</taxon>
        <taxon>Catenulisporaceae</taxon>
        <taxon>Catenulispora</taxon>
    </lineage>
</organism>
<name>A0ABN2TLL9_9ACTN</name>
<dbReference type="PRINTS" id="PR00081">
    <property type="entry name" value="GDHRDH"/>
</dbReference>
<evidence type="ECO:0000313" key="4">
    <source>
        <dbReference type="Proteomes" id="UP001500751"/>
    </source>
</evidence>
<dbReference type="EMBL" id="BAAAQN010000002">
    <property type="protein sequence ID" value="GAA2013136.1"/>
    <property type="molecule type" value="Genomic_DNA"/>
</dbReference>
<evidence type="ECO:0000313" key="3">
    <source>
        <dbReference type="EMBL" id="GAA2013136.1"/>
    </source>
</evidence>
<keyword evidence="4" id="KW-1185">Reference proteome</keyword>
<proteinExistence type="inferred from homology"/>
<accession>A0ABN2TLL9</accession>
<dbReference type="InterPro" id="IPR036291">
    <property type="entry name" value="NAD(P)-bd_dom_sf"/>
</dbReference>
<dbReference type="Gene3D" id="3.40.50.720">
    <property type="entry name" value="NAD(P)-binding Rossmann-like Domain"/>
    <property type="match status" value="1"/>
</dbReference>
<gene>
    <name evidence="3" type="ORF">GCM10009839_04740</name>
</gene>
<evidence type="ECO:0000256" key="2">
    <source>
        <dbReference type="ARBA" id="ARBA00023002"/>
    </source>
</evidence>
<evidence type="ECO:0000256" key="1">
    <source>
        <dbReference type="ARBA" id="ARBA00006484"/>
    </source>
</evidence>
<dbReference type="PANTHER" id="PTHR43669">
    <property type="entry name" value="5-KETO-D-GLUCONATE 5-REDUCTASE"/>
    <property type="match status" value="1"/>
</dbReference>